<dbReference type="EnsemblPlants" id="MELO3C028962.2.1">
    <property type="protein sequence ID" value="MELO3C028962.2.1"/>
    <property type="gene ID" value="MELO3C028962.2"/>
</dbReference>
<proteinExistence type="predicted"/>
<accession>A0A9I9E595</accession>
<feature type="region of interest" description="Disordered" evidence="1">
    <location>
        <begin position="40"/>
        <end position="60"/>
    </location>
</feature>
<protein>
    <submittedName>
        <fullName evidence="2">Uncharacterized protein</fullName>
    </submittedName>
</protein>
<evidence type="ECO:0000256" key="1">
    <source>
        <dbReference type="SAM" id="MobiDB-lite"/>
    </source>
</evidence>
<feature type="region of interest" description="Disordered" evidence="1">
    <location>
        <begin position="106"/>
        <end position="133"/>
    </location>
</feature>
<evidence type="ECO:0000313" key="2">
    <source>
        <dbReference type="EnsemblPlants" id="MELO3C028962.2.1"/>
    </source>
</evidence>
<dbReference type="AlphaFoldDB" id="A0A9I9E595"/>
<reference evidence="2" key="1">
    <citation type="submission" date="2023-03" db="UniProtKB">
        <authorList>
            <consortium name="EnsemblPlants"/>
        </authorList>
    </citation>
    <scope>IDENTIFICATION</scope>
</reference>
<organism evidence="2">
    <name type="scientific">Cucumis melo</name>
    <name type="common">Muskmelon</name>
    <dbReference type="NCBI Taxonomy" id="3656"/>
    <lineage>
        <taxon>Eukaryota</taxon>
        <taxon>Viridiplantae</taxon>
        <taxon>Streptophyta</taxon>
        <taxon>Embryophyta</taxon>
        <taxon>Tracheophyta</taxon>
        <taxon>Spermatophyta</taxon>
        <taxon>Magnoliopsida</taxon>
        <taxon>eudicotyledons</taxon>
        <taxon>Gunneridae</taxon>
        <taxon>Pentapetalae</taxon>
        <taxon>rosids</taxon>
        <taxon>fabids</taxon>
        <taxon>Cucurbitales</taxon>
        <taxon>Cucurbitaceae</taxon>
        <taxon>Benincaseae</taxon>
        <taxon>Cucumis</taxon>
    </lineage>
</organism>
<name>A0A9I9E595_CUCME</name>
<dbReference type="Gramene" id="MELO3C028962.2.1">
    <property type="protein sequence ID" value="MELO3C028962.2.1"/>
    <property type="gene ID" value="MELO3C028962.2"/>
</dbReference>
<sequence length="196" mass="22272">MERRYNWFIWKRLRKKKKASCVELCTLSSSLWNSNLTKETLATNKDPPSPPSFSPPFDSHHETSSLSKPLLHIFACRCIAPLSFSTYHGCTPFSNCVYERQDKAGTSPSSPSCAHKLRPAQATPKPHATHSKPHIHVRRAIARATPTRDDSLLQSSRTCLPSSLAKPLSRQNYFWVKVEIEVEERWRLTRSDCGVP</sequence>